<dbReference type="EMBL" id="UYYG01000108">
    <property type="protein sequence ID" value="VDN53173.1"/>
    <property type="molecule type" value="Genomic_DNA"/>
</dbReference>
<dbReference type="PRINTS" id="PR01849">
    <property type="entry name" value="UBIQUITINACT"/>
</dbReference>
<dbReference type="GO" id="GO:0005737">
    <property type="term" value="C:cytoplasm"/>
    <property type="evidence" value="ECO:0007669"/>
    <property type="project" value="TreeGrafter"/>
</dbReference>
<dbReference type="Gene3D" id="3.50.50.80">
    <property type="entry name" value="Ubiquitin-activating enzyme E1, inactive adenylation domain, subdomain 1"/>
    <property type="match status" value="1"/>
</dbReference>
<feature type="active site" description="Glycyl thioester intermediate" evidence="9">
    <location>
        <position position="602"/>
    </location>
</feature>
<dbReference type="NCBIfam" id="TIGR01408">
    <property type="entry name" value="Ube1"/>
    <property type="match status" value="1"/>
</dbReference>
<evidence type="ECO:0000313" key="15">
    <source>
        <dbReference type="Proteomes" id="UP000038040"/>
    </source>
</evidence>
<dbReference type="PROSITE" id="PS00865">
    <property type="entry name" value="UBIQUITIN_ACTIVAT_2"/>
    <property type="match status" value="1"/>
</dbReference>
<dbReference type="SMART" id="SM00985">
    <property type="entry name" value="UBA_e1_C"/>
    <property type="match status" value="1"/>
</dbReference>
<evidence type="ECO:0000256" key="12">
    <source>
        <dbReference type="SAM" id="MobiDB-lite"/>
    </source>
</evidence>
<dbReference type="SUPFAM" id="SSF69572">
    <property type="entry name" value="Activating enzymes of the ubiquitin-like proteins"/>
    <property type="match status" value="2"/>
</dbReference>
<evidence type="ECO:0000256" key="4">
    <source>
        <dbReference type="ARBA" id="ARBA00012990"/>
    </source>
</evidence>
<dbReference type="STRING" id="318479.A0A0N4UNG8"/>
<dbReference type="EC" id="6.2.1.45" evidence="4"/>
<dbReference type="InterPro" id="IPR018965">
    <property type="entry name" value="Ub-activating_enz_E1_C"/>
</dbReference>
<dbReference type="Gene3D" id="2.40.30.180">
    <property type="entry name" value="Ubiquitin-activating enzyme E1, FCCH domain"/>
    <property type="match status" value="1"/>
</dbReference>
<evidence type="ECO:0000256" key="5">
    <source>
        <dbReference type="ARBA" id="ARBA00022598"/>
    </source>
</evidence>
<dbReference type="InterPro" id="IPR042302">
    <property type="entry name" value="E1_FCCH_sf"/>
</dbReference>
<evidence type="ECO:0000256" key="9">
    <source>
        <dbReference type="PROSITE-ProRule" id="PRU10132"/>
    </source>
</evidence>
<dbReference type="Proteomes" id="UP000038040">
    <property type="component" value="Unplaced"/>
</dbReference>
<evidence type="ECO:0000256" key="10">
    <source>
        <dbReference type="RuleBase" id="RU000519"/>
    </source>
</evidence>
<evidence type="ECO:0000256" key="3">
    <source>
        <dbReference type="ARBA" id="ARBA00005673"/>
    </source>
</evidence>
<keyword evidence="8 10" id="KW-0067">ATP-binding</keyword>
<gene>
    <name evidence="14" type="ORF">DME_LOCUS3146</name>
</gene>
<comment type="similarity">
    <text evidence="3 10">Belongs to the ubiquitin-activating E1 family.</text>
</comment>
<dbReference type="FunFam" id="1.10.10.2660:FF:000001">
    <property type="entry name" value="Ubiquitin-activating enzyme E1 1"/>
    <property type="match status" value="1"/>
</dbReference>
<evidence type="ECO:0000313" key="16">
    <source>
        <dbReference type="Proteomes" id="UP000274756"/>
    </source>
</evidence>
<keyword evidence="7 10" id="KW-0833">Ubl conjugation pathway</keyword>
<dbReference type="FunFam" id="3.50.50.80:FF:000001">
    <property type="entry name" value="ubiquitin-like modifier-activating enzyme 1"/>
    <property type="match status" value="1"/>
</dbReference>
<feature type="domain" description="Ubiquitin-activating enzyme E1 C-terminal" evidence="13">
    <location>
        <begin position="902"/>
        <end position="1027"/>
    </location>
</feature>
<dbReference type="GO" id="GO:0019948">
    <property type="term" value="F:SUMO activating enzyme activity"/>
    <property type="evidence" value="ECO:0007669"/>
    <property type="project" value="TreeGrafter"/>
</dbReference>
<keyword evidence="5 10" id="KW-0436">Ligase</keyword>
<feature type="region of interest" description="Disordered" evidence="12">
    <location>
        <begin position="1"/>
        <end position="21"/>
    </location>
</feature>
<evidence type="ECO:0000256" key="1">
    <source>
        <dbReference type="ARBA" id="ARBA00000488"/>
    </source>
</evidence>
<dbReference type="InterPro" id="IPR018075">
    <property type="entry name" value="UBQ-activ_enz_E1"/>
</dbReference>
<dbReference type="WBParaSite" id="DME_0000945001-mRNA-1">
    <property type="protein sequence ID" value="DME_0000945001-mRNA-1"/>
    <property type="gene ID" value="DME_0000945001"/>
</dbReference>
<dbReference type="Gene3D" id="3.40.50.720">
    <property type="entry name" value="NAD(P)-binding Rossmann-like Domain"/>
    <property type="match status" value="1"/>
</dbReference>
<dbReference type="GO" id="GO:0016925">
    <property type="term" value="P:protein sumoylation"/>
    <property type="evidence" value="ECO:0007669"/>
    <property type="project" value="TreeGrafter"/>
</dbReference>
<reference evidence="14 16" key="2">
    <citation type="submission" date="2018-11" db="EMBL/GenBank/DDBJ databases">
        <authorList>
            <consortium name="Pathogen Informatics"/>
        </authorList>
    </citation>
    <scope>NUCLEOTIDE SEQUENCE [LARGE SCALE GENOMIC DNA]</scope>
</reference>
<dbReference type="Proteomes" id="UP000274756">
    <property type="component" value="Unassembled WGS sequence"/>
</dbReference>
<dbReference type="InterPro" id="IPR042063">
    <property type="entry name" value="Ubi_acti_E1_SCCH"/>
</dbReference>
<dbReference type="UniPathway" id="UPA00143"/>
<dbReference type="Pfam" id="PF10585">
    <property type="entry name" value="UBA_E1_SCCH"/>
    <property type="match status" value="1"/>
</dbReference>
<feature type="coiled-coil region" evidence="11">
    <location>
        <begin position="785"/>
        <end position="812"/>
    </location>
</feature>
<dbReference type="InterPro" id="IPR042449">
    <property type="entry name" value="Ub-E1_IAD_1"/>
</dbReference>
<accession>A0A0N4UNG8</accession>
<dbReference type="InterPro" id="IPR045886">
    <property type="entry name" value="ThiF/MoeB/HesA"/>
</dbReference>
<dbReference type="InterPro" id="IPR019572">
    <property type="entry name" value="UBA_E1_SCCH"/>
</dbReference>
<protein>
    <recommendedName>
        <fullName evidence="4">E1 ubiquitin-activating enzyme</fullName>
        <ecNumber evidence="4">6.2.1.45</ecNumber>
    </recommendedName>
</protein>
<dbReference type="CDD" id="cd01490">
    <property type="entry name" value="Ube1_repeat2"/>
    <property type="match status" value="1"/>
</dbReference>
<evidence type="ECO:0000256" key="6">
    <source>
        <dbReference type="ARBA" id="ARBA00022741"/>
    </source>
</evidence>
<dbReference type="Gene3D" id="3.40.50.12550">
    <property type="entry name" value="Ubiquitin-activating enzyme E1, inactive adenylation domain, subdomain 2"/>
    <property type="match status" value="1"/>
</dbReference>
<dbReference type="FunFam" id="3.40.50.720:FF:000015">
    <property type="entry name" value="Ubiquitin-activating enzyme E1 1"/>
    <property type="match status" value="1"/>
</dbReference>
<name>A0A0N4UNG8_DRAME</name>
<dbReference type="PANTHER" id="PTHR10953:SF4">
    <property type="entry name" value="UBIQUITIN-ACTIVATING ENZYME E1 C-TERMINAL DOMAIN-CONTAINING PROTEIN"/>
    <property type="match status" value="1"/>
</dbReference>
<feature type="compositionally biased region" description="Basic and acidic residues" evidence="12">
    <location>
        <begin position="8"/>
        <end position="17"/>
    </location>
</feature>
<proteinExistence type="inferred from homology"/>
<dbReference type="InterPro" id="IPR000011">
    <property type="entry name" value="UBQ/SUMO-activ_enz_E1-like"/>
</dbReference>
<dbReference type="Pfam" id="PF09358">
    <property type="entry name" value="E1_UFD"/>
    <property type="match status" value="1"/>
</dbReference>
<organism evidence="15 17">
    <name type="scientific">Dracunculus medinensis</name>
    <name type="common">Guinea worm</name>
    <dbReference type="NCBI Taxonomy" id="318479"/>
    <lineage>
        <taxon>Eukaryota</taxon>
        <taxon>Metazoa</taxon>
        <taxon>Ecdysozoa</taxon>
        <taxon>Nematoda</taxon>
        <taxon>Chromadorea</taxon>
        <taxon>Rhabditida</taxon>
        <taxon>Spirurina</taxon>
        <taxon>Dracunculoidea</taxon>
        <taxon>Dracunculidae</taxon>
        <taxon>Dracunculus</taxon>
    </lineage>
</organism>
<dbReference type="AlphaFoldDB" id="A0A0N4UNG8"/>
<evidence type="ECO:0000256" key="8">
    <source>
        <dbReference type="ARBA" id="ARBA00022840"/>
    </source>
</evidence>
<evidence type="ECO:0000256" key="7">
    <source>
        <dbReference type="ARBA" id="ARBA00022786"/>
    </source>
</evidence>
<dbReference type="InterPro" id="IPR033127">
    <property type="entry name" value="UBQ-activ_enz_E1_Cys_AS"/>
</dbReference>
<comment type="pathway">
    <text evidence="2">Protein modification; protein ubiquitination.</text>
</comment>
<dbReference type="GO" id="GO:0031510">
    <property type="term" value="C:SUMO activating enzyme complex"/>
    <property type="evidence" value="ECO:0007669"/>
    <property type="project" value="TreeGrafter"/>
</dbReference>
<keyword evidence="16" id="KW-1185">Reference proteome</keyword>
<sequence length="1031" mass="116179">MGHGHVRSAHENHETNSHSENILDENLYSRQIYTLGESAMMHLRKSSVLVSGIGSVGVEIAKNLILGGVRQVTLHDTANAQWIDLSAQYYLNQKDLGHNRAAASFEYLAELNDSVTCSLSVDALTEDFVKKFELIVLADSSLSVQLMVNEWARKHGRYFLSAGACGLFAYIFLDCGINFKIADATGEKCKEVMIEHIDKETGDVATLEDAIHGFESGDHVTFSEVVGMAELNGIDPIEIKVKSPSVFNIGTVVKEFSPYVEGGRAIEIKVPKYVTHKSLVESLKTPEFLVWDFAHADYPRQLHLLWQALHAYEAKYNRKPLPRDDNDVLLLKAELPLQNDVEISEDLLKNFSYQARGNLAPVASIVGGFAAQEAMKAVTHHMTPLNQFLYIHCLDALPGKHSDFNTTKMSAQDYEPKNSRYDGQIAVFGHKYQEALMSQKFFIVGAGAIGCELLKNLAMMGVACGDGGKIKITDMDQIEISNLNRQFLFRKKDVGSNKASVAAKTVLNFNRDLKIEAYKERVSIETESIFNDQYFADLNGVINALDNVDARRYMDRRCVFYRLPLLESGTLGTKGNTQVVYPYLTESYSSSVDPPEKEIPICTLKNFPNEIHHTIQWARDLFETLFKEPAELSARFHQDPRLFLTRLDQMNGGQRIQILEQLIESVADKKTDTIEKCVAWARNLFQEIYHNNIAQLLHTFPPDQLTDHGGKFWSGTKRCPHVLEFDCNKEEHFNFVYSASLLRAQQYSVQPVLDRKEFISLISKVQVQPFIPKANVKIAVNDSEQKQQNEEIEDSNEKLVTLKIRLGKLKTKDLAHPVPIDFEKDDDSNHHIEFITAASNLRAENYDIQPADRMKTKQIAGRIIPAIATTTSVVAGLVMVELYKLILNASGKISRNIPLSTFKCAFLNLALPFVGFGEPIAASEKKYNEKVFTLWDRLEVKGPLTLSQFIDWVQEETGLKVSMISSGVSLIYSFFMNAAKRAERMKMELRSVVEDVSRQKLPAYVHSIVLEVVVTDENDADVEVPYVLYVF</sequence>
<dbReference type="GO" id="GO:0004839">
    <property type="term" value="F:ubiquitin activating enzyme activity"/>
    <property type="evidence" value="ECO:0007669"/>
    <property type="project" value="UniProtKB-EC"/>
</dbReference>
<evidence type="ECO:0000259" key="13">
    <source>
        <dbReference type="SMART" id="SM00985"/>
    </source>
</evidence>
<dbReference type="PANTHER" id="PTHR10953">
    <property type="entry name" value="UBIQUITIN-ACTIVATING ENZYME E1"/>
    <property type="match status" value="1"/>
</dbReference>
<dbReference type="InterPro" id="IPR035985">
    <property type="entry name" value="Ubiquitin-activating_enz"/>
</dbReference>
<evidence type="ECO:0000256" key="11">
    <source>
        <dbReference type="SAM" id="Coils"/>
    </source>
</evidence>
<keyword evidence="6 10" id="KW-0547">Nucleotide-binding</keyword>
<dbReference type="InterPro" id="IPR000594">
    <property type="entry name" value="ThiF_NAD_FAD-bd"/>
</dbReference>
<dbReference type="OrthoDB" id="10252231at2759"/>
<dbReference type="FunFam" id="3.10.290.60:FF:000001">
    <property type="entry name" value="Ubiquitin-activating enzyme E1 2"/>
    <property type="match status" value="1"/>
</dbReference>
<evidence type="ECO:0000313" key="14">
    <source>
        <dbReference type="EMBL" id="VDN53173.1"/>
    </source>
</evidence>
<dbReference type="GO" id="GO:0005524">
    <property type="term" value="F:ATP binding"/>
    <property type="evidence" value="ECO:0007669"/>
    <property type="project" value="UniProtKB-KW"/>
</dbReference>
<reference evidence="17" key="1">
    <citation type="submission" date="2017-02" db="UniProtKB">
        <authorList>
            <consortium name="WormBaseParasite"/>
        </authorList>
    </citation>
    <scope>IDENTIFICATION</scope>
</reference>
<dbReference type="Gene3D" id="3.10.290.60">
    <property type="entry name" value="Ubiquitin-activating enzyme E1, UFD domain"/>
    <property type="match status" value="1"/>
</dbReference>
<dbReference type="Pfam" id="PF00899">
    <property type="entry name" value="ThiF"/>
    <property type="match status" value="2"/>
</dbReference>
<keyword evidence="11" id="KW-0175">Coiled coil</keyword>
<comment type="catalytic activity">
    <reaction evidence="1">
        <text>ATP + ubiquitin + [E1 ubiquitin-activating enzyme]-L-cysteine = AMP + diphosphate + S-ubiquitinyl-[E1 ubiquitin-activating enzyme]-L-cysteine.</text>
        <dbReference type="EC" id="6.2.1.45"/>
    </reaction>
</comment>
<dbReference type="Gene3D" id="1.10.10.2660">
    <property type="entry name" value="Ubiquitin-activating enzyme E1, SCCH domain"/>
    <property type="match status" value="1"/>
</dbReference>
<evidence type="ECO:0000256" key="2">
    <source>
        <dbReference type="ARBA" id="ARBA00004906"/>
    </source>
</evidence>
<evidence type="ECO:0000313" key="17">
    <source>
        <dbReference type="WBParaSite" id="DME_0000945001-mRNA-1"/>
    </source>
</evidence>
<dbReference type="FunFam" id="3.50.50.80:FF:000002">
    <property type="entry name" value="SUMO-activating enzyme subunit 2"/>
    <property type="match status" value="1"/>
</dbReference>
<dbReference type="InterPro" id="IPR038252">
    <property type="entry name" value="UBA_E1_C_sf"/>
</dbReference>